<organism evidence="6 7">
    <name type="scientific">Acetomicrobium flavidum</name>
    <dbReference type="NCBI Taxonomy" id="49896"/>
    <lineage>
        <taxon>Bacteria</taxon>
        <taxon>Thermotogati</taxon>
        <taxon>Synergistota</taxon>
        <taxon>Synergistia</taxon>
        <taxon>Synergistales</taxon>
        <taxon>Acetomicrobiaceae</taxon>
        <taxon>Acetomicrobium</taxon>
    </lineage>
</organism>
<dbReference type="SMART" id="SM00382">
    <property type="entry name" value="AAA"/>
    <property type="match status" value="1"/>
</dbReference>
<dbReference type="InterPro" id="IPR003593">
    <property type="entry name" value="AAA+_ATPase"/>
</dbReference>
<name>A0ABY1JEE1_9BACT</name>
<keyword evidence="2" id="KW-0547">Nucleotide-binding</keyword>
<evidence type="ECO:0000313" key="7">
    <source>
        <dbReference type="Proteomes" id="UP000185093"/>
    </source>
</evidence>
<dbReference type="InterPro" id="IPR003439">
    <property type="entry name" value="ABC_transporter-like_ATP-bd"/>
</dbReference>
<sequence>MRPILLSAIGVSVYYGSKKVVYDVSLDMRSGEVFALLGPNGSGKSTMVKAFVRLADKEGDIRILNLPMESFTRKTLARAAAYMPQKVQVVMPFKVMDVVLLGRYPWISFLGDYSDKDLNLARHNLDEVGMTGFEDRIITTLSGGEVQRVMIAQCLTQDAAIMLLDEPTSALDPKYSIAVMRILRNYVKNGRAALCVMHDVNLALRFADRVALMKEGSIRYICGSSEVDASMLSDVFDVPWHIEEWQGGRIALPL</sequence>
<feature type="domain" description="ABC transporter" evidence="5">
    <location>
        <begin position="6"/>
        <end position="240"/>
    </location>
</feature>
<dbReference type="PROSITE" id="PS50893">
    <property type="entry name" value="ABC_TRANSPORTER_2"/>
    <property type="match status" value="1"/>
</dbReference>
<dbReference type="PANTHER" id="PTHR42794:SF1">
    <property type="entry name" value="HEMIN IMPORT ATP-BINDING PROTEIN HMUV"/>
    <property type="match status" value="1"/>
</dbReference>
<dbReference type="RefSeq" id="WP_074199807.1">
    <property type="nucleotide sequence ID" value="NZ_FSQZ01000001.1"/>
</dbReference>
<gene>
    <name evidence="6" type="ORF">SAMN05444368_1530</name>
</gene>
<dbReference type="CDD" id="cd03214">
    <property type="entry name" value="ABC_Iron-Siderophores_B12_Hemin"/>
    <property type="match status" value="1"/>
</dbReference>
<proteinExistence type="predicted"/>
<dbReference type="Gene3D" id="3.40.50.300">
    <property type="entry name" value="P-loop containing nucleotide triphosphate hydrolases"/>
    <property type="match status" value="1"/>
</dbReference>
<dbReference type="PANTHER" id="PTHR42794">
    <property type="entry name" value="HEMIN IMPORT ATP-BINDING PROTEIN HMUV"/>
    <property type="match status" value="1"/>
</dbReference>
<evidence type="ECO:0000256" key="2">
    <source>
        <dbReference type="ARBA" id="ARBA00022741"/>
    </source>
</evidence>
<protein>
    <submittedName>
        <fullName evidence="6">Iron complex transport system ATP-binding protein</fullName>
    </submittedName>
</protein>
<dbReference type="SUPFAM" id="SSF52540">
    <property type="entry name" value="P-loop containing nucleoside triphosphate hydrolases"/>
    <property type="match status" value="1"/>
</dbReference>
<evidence type="ECO:0000313" key="6">
    <source>
        <dbReference type="EMBL" id="SIN72568.1"/>
    </source>
</evidence>
<reference evidence="6 7" key="1">
    <citation type="submission" date="2016-11" db="EMBL/GenBank/DDBJ databases">
        <authorList>
            <person name="Varghese N."/>
            <person name="Submissions S."/>
        </authorList>
    </citation>
    <scope>NUCLEOTIDE SEQUENCE [LARGE SCALE GENOMIC DNA]</scope>
    <source>
        <strain evidence="6 7">DSM 20664</strain>
    </source>
</reference>
<evidence type="ECO:0000256" key="1">
    <source>
        <dbReference type="ARBA" id="ARBA00022448"/>
    </source>
</evidence>
<evidence type="ECO:0000259" key="5">
    <source>
        <dbReference type="PROSITE" id="PS50893"/>
    </source>
</evidence>
<comment type="caution">
    <text evidence="6">The sequence shown here is derived from an EMBL/GenBank/DDBJ whole genome shotgun (WGS) entry which is preliminary data.</text>
</comment>
<dbReference type="Proteomes" id="UP000185093">
    <property type="component" value="Unassembled WGS sequence"/>
</dbReference>
<accession>A0ABY1JEE1</accession>
<evidence type="ECO:0000256" key="4">
    <source>
        <dbReference type="ARBA" id="ARBA00022967"/>
    </source>
</evidence>
<evidence type="ECO:0000256" key="3">
    <source>
        <dbReference type="ARBA" id="ARBA00022840"/>
    </source>
</evidence>
<keyword evidence="1" id="KW-0813">Transport</keyword>
<dbReference type="EMBL" id="FSQZ01000001">
    <property type="protein sequence ID" value="SIN72568.1"/>
    <property type="molecule type" value="Genomic_DNA"/>
</dbReference>
<dbReference type="InterPro" id="IPR027417">
    <property type="entry name" value="P-loop_NTPase"/>
</dbReference>
<keyword evidence="3 6" id="KW-0067">ATP-binding</keyword>
<keyword evidence="7" id="KW-1185">Reference proteome</keyword>
<dbReference type="Pfam" id="PF00005">
    <property type="entry name" value="ABC_tran"/>
    <property type="match status" value="1"/>
</dbReference>
<keyword evidence="4" id="KW-1278">Translocase</keyword>
<dbReference type="GO" id="GO:0005524">
    <property type="term" value="F:ATP binding"/>
    <property type="evidence" value="ECO:0007669"/>
    <property type="project" value="UniProtKB-KW"/>
</dbReference>